<organism evidence="1 2">
    <name type="scientific">Sphaerodactylus townsendi</name>
    <dbReference type="NCBI Taxonomy" id="933632"/>
    <lineage>
        <taxon>Eukaryota</taxon>
        <taxon>Metazoa</taxon>
        <taxon>Chordata</taxon>
        <taxon>Craniata</taxon>
        <taxon>Vertebrata</taxon>
        <taxon>Euteleostomi</taxon>
        <taxon>Lepidosauria</taxon>
        <taxon>Squamata</taxon>
        <taxon>Bifurcata</taxon>
        <taxon>Gekkota</taxon>
        <taxon>Sphaerodactylidae</taxon>
        <taxon>Sphaerodactylus</taxon>
    </lineage>
</organism>
<sequence>MCLLLSLWNLLAELISQLEEKEEVFLGIFDEEEELPGEVCDPAYEMKEHCVNEKGDTYSDGKDSTEYLRALKNKDGKEPIKERCNSGPFQEGDLHKAAAVNKINEKYERNLH</sequence>
<name>A0ACB8EGQ5_9SAUR</name>
<keyword evidence="2" id="KW-1185">Reference proteome</keyword>
<dbReference type="Proteomes" id="UP000827872">
    <property type="component" value="Linkage Group LG03"/>
</dbReference>
<evidence type="ECO:0000313" key="1">
    <source>
        <dbReference type="EMBL" id="KAH7991729.1"/>
    </source>
</evidence>
<gene>
    <name evidence="1" type="ORF">K3G42_009583</name>
</gene>
<proteinExistence type="predicted"/>
<accession>A0ACB8EGQ5</accession>
<comment type="caution">
    <text evidence="1">The sequence shown here is derived from an EMBL/GenBank/DDBJ whole genome shotgun (WGS) entry which is preliminary data.</text>
</comment>
<evidence type="ECO:0000313" key="2">
    <source>
        <dbReference type="Proteomes" id="UP000827872"/>
    </source>
</evidence>
<reference evidence="1" key="1">
    <citation type="submission" date="2021-08" db="EMBL/GenBank/DDBJ databases">
        <title>The first chromosome-level gecko genome reveals the dynamic sex chromosomes of Neotropical dwarf geckos (Sphaerodactylidae: Sphaerodactylus).</title>
        <authorList>
            <person name="Pinto B.J."/>
            <person name="Keating S.E."/>
            <person name="Gamble T."/>
        </authorList>
    </citation>
    <scope>NUCLEOTIDE SEQUENCE</scope>
    <source>
        <strain evidence="1">TG3544</strain>
    </source>
</reference>
<dbReference type="EMBL" id="CM037616">
    <property type="protein sequence ID" value="KAH7991729.1"/>
    <property type="molecule type" value="Genomic_DNA"/>
</dbReference>
<protein>
    <submittedName>
        <fullName evidence="1">Uncharacterized protein</fullName>
    </submittedName>
</protein>